<dbReference type="EMBL" id="VSSQ01089768">
    <property type="protein sequence ID" value="MPN35913.1"/>
    <property type="molecule type" value="Genomic_DNA"/>
</dbReference>
<evidence type="ECO:0000313" key="2">
    <source>
        <dbReference type="EMBL" id="MPN35913.1"/>
    </source>
</evidence>
<gene>
    <name evidence="2" type="ORF">SDC9_183416</name>
</gene>
<sequence length="161" mass="18077">MGIDTLVAEPKRDALDTIEKLCIEYNIKVAIHNHPKPSIYWNPDTVLEAIKGRSPLMGACADTGHWVRSGLDPVDCLRKLEGRIITLHFKDLSAKPDTGAKPHDVPWGTGISNAKGMMLELKRQKFRGSFCVEYEYNWENSTPEIAQCVDFFNTSCAELAR</sequence>
<dbReference type="AlphaFoldDB" id="A0A645HJU0"/>
<feature type="domain" description="Xylose isomerase-like TIM barrel" evidence="1">
    <location>
        <begin position="13"/>
        <end position="144"/>
    </location>
</feature>
<dbReference type="InterPro" id="IPR013022">
    <property type="entry name" value="Xyl_isomerase-like_TIM-brl"/>
</dbReference>
<dbReference type="InterPro" id="IPR036237">
    <property type="entry name" value="Xyl_isomerase-like_sf"/>
</dbReference>
<reference evidence="2" key="1">
    <citation type="submission" date="2019-08" db="EMBL/GenBank/DDBJ databases">
        <authorList>
            <person name="Kucharzyk K."/>
            <person name="Murdoch R.W."/>
            <person name="Higgins S."/>
            <person name="Loffler F."/>
        </authorList>
    </citation>
    <scope>NUCLEOTIDE SEQUENCE</scope>
</reference>
<dbReference type="PANTHER" id="PTHR12110:SF41">
    <property type="entry name" value="INOSOSE DEHYDRATASE"/>
    <property type="match status" value="1"/>
</dbReference>
<dbReference type="SUPFAM" id="SSF51658">
    <property type="entry name" value="Xylose isomerase-like"/>
    <property type="match status" value="1"/>
</dbReference>
<comment type="caution">
    <text evidence="2">The sequence shown here is derived from an EMBL/GenBank/DDBJ whole genome shotgun (WGS) entry which is preliminary data.</text>
</comment>
<dbReference type="Pfam" id="PF01261">
    <property type="entry name" value="AP_endonuc_2"/>
    <property type="match status" value="1"/>
</dbReference>
<name>A0A645HJU0_9ZZZZ</name>
<dbReference type="InterPro" id="IPR050312">
    <property type="entry name" value="IolE/XylAMocC-like"/>
</dbReference>
<evidence type="ECO:0000259" key="1">
    <source>
        <dbReference type="Pfam" id="PF01261"/>
    </source>
</evidence>
<dbReference type="PANTHER" id="PTHR12110">
    <property type="entry name" value="HYDROXYPYRUVATE ISOMERASE"/>
    <property type="match status" value="1"/>
</dbReference>
<dbReference type="Gene3D" id="3.20.20.150">
    <property type="entry name" value="Divalent-metal-dependent TIM barrel enzymes"/>
    <property type="match status" value="1"/>
</dbReference>
<proteinExistence type="predicted"/>
<accession>A0A645HJU0</accession>
<organism evidence="2">
    <name type="scientific">bioreactor metagenome</name>
    <dbReference type="NCBI Taxonomy" id="1076179"/>
    <lineage>
        <taxon>unclassified sequences</taxon>
        <taxon>metagenomes</taxon>
        <taxon>ecological metagenomes</taxon>
    </lineage>
</organism>
<protein>
    <recommendedName>
        <fullName evidence="1">Xylose isomerase-like TIM barrel domain-containing protein</fullName>
    </recommendedName>
</protein>